<accession>A0A699WRZ8</accession>
<protein>
    <submittedName>
        <fullName evidence="1">Crossover junction endonuclease MUS81</fullName>
    </submittedName>
</protein>
<dbReference type="GO" id="GO:0004519">
    <property type="term" value="F:endonuclease activity"/>
    <property type="evidence" value="ECO:0007669"/>
    <property type="project" value="UniProtKB-KW"/>
</dbReference>
<keyword evidence="1" id="KW-0255">Endonuclease</keyword>
<proteinExistence type="predicted"/>
<gene>
    <name evidence="1" type="ORF">Tci_922491</name>
</gene>
<dbReference type="EMBL" id="BKCJ011758387">
    <property type="protein sequence ID" value="GFD50522.1"/>
    <property type="molecule type" value="Genomic_DNA"/>
</dbReference>
<dbReference type="AlphaFoldDB" id="A0A699WRZ8"/>
<reference evidence="1" key="1">
    <citation type="journal article" date="2019" name="Sci. Rep.">
        <title>Draft genome of Tanacetum cinerariifolium, the natural source of mosquito coil.</title>
        <authorList>
            <person name="Yamashiro T."/>
            <person name="Shiraishi A."/>
            <person name="Satake H."/>
            <person name="Nakayama K."/>
        </authorList>
    </citation>
    <scope>NUCLEOTIDE SEQUENCE</scope>
</reference>
<sequence length="47" mass="5643">MPPLAFGDRFEDAYEVVLILDDREKFTRESQKSRRLLDQVRLHLKIP</sequence>
<feature type="non-terminal residue" evidence="1">
    <location>
        <position position="47"/>
    </location>
</feature>
<name>A0A699WRZ8_TANCI</name>
<organism evidence="1">
    <name type="scientific">Tanacetum cinerariifolium</name>
    <name type="common">Dalmatian daisy</name>
    <name type="synonym">Chrysanthemum cinerariifolium</name>
    <dbReference type="NCBI Taxonomy" id="118510"/>
    <lineage>
        <taxon>Eukaryota</taxon>
        <taxon>Viridiplantae</taxon>
        <taxon>Streptophyta</taxon>
        <taxon>Embryophyta</taxon>
        <taxon>Tracheophyta</taxon>
        <taxon>Spermatophyta</taxon>
        <taxon>Magnoliopsida</taxon>
        <taxon>eudicotyledons</taxon>
        <taxon>Gunneridae</taxon>
        <taxon>Pentapetalae</taxon>
        <taxon>asterids</taxon>
        <taxon>campanulids</taxon>
        <taxon>Asterales</taxon>
        <taxon>Asteraceae</taxon>
        <taxon>Asteroideae</taxon>
        <taxon>Anthemideae</taxon>
        <taxon>Anthemidinae</taxon>
        <taxon>Tanacetum</taxon>
    </lineage>
</organism>
<comment type="caution">
    <text evidence="1">The sequence shown here is derived from an EMBL/GenBank/DDBJ whole genome shotgun (WGS) entry which is preliminary data.</text>
</comment>
<evidence type="ECO:0000313" key="1">
    <source>
        <dbReference type="EMBL" id="GFD50522.1"/>
    </source>
</evidence>
<keyword evidence="1" id="KW-0540">Nuclease</keyword>
<keyword evidence="1" id="KW-0378">Hydrolase</keyword>